<evidence type="ECO:0000313" key="1">
    <source>
        <dbReference type="EMBL" id="PIP19966.1"/>
    </source>
</evidence>
<accession>A0A2G9YL53</accession>
<comment type="caution">
    <text evidence="1">The sequence shown here is derived from an EMBL/GenBank/DDBJ whole genome shotgun (WGS) entry which is preliminary data.</text>
</comment>
<dbReference type="PANTHER" id="PTHR38471:SF2">
    <property type="entry name" value="FOUR HELIX BUNDLE PROTEIN"/>
    <property type="match status" value="1"/>
</dbReference>
<proteinExistence type="predicted"/>
<evidence type="ECO:0000313" key="2">
    <source>
        <dbReference type="Proteomes" id="UP000231292"/>
    </source>
</evidence>
<sequence>MKRSKSFPKEEIFGITSQIRRSSTSILLNIAEGTACKSKREFFRFLNIALCSQYETVAILKLCDRLGFLEKENSGKLLTNAEELGKLLHGLINSLKTNN</sequence>
<gene>
    <name evidence="1" type="ORF">COX41_00040</name>
</gene>
<protein>
    <submittedName>
        <fullName evidence="1">Four helix bundle protein</fullName>
    </submittedName>
</protein>
<dbReference type="NCBIfam" id="TIGR02436">
    <property type="entry name" value="four helix bundle protein"/>
    <property type="match status" value="1"/>
</dbReference>
<dbReference type="InterPro" id="IPR012657">
    <property type="entry name" value="23S_rRNA-intervening_sequence"/>
</dbReference>
<dbReference type="SUPFAM" id="SSF158446">
    <property type="entry name" value="IVS-encoded protein-like"/>
    <property type="match status" value="1"/>
</dbReference>
<dbReference type="Gene3D" id="1.20.1440.60">
    <property type="entry name" value="23S rRNA-intervening sequence"/>
    <property type="match status" value="1"/>
</dbReference>
<dbReference type="PANTHER" id="PTHR38471">
    <property type="entry name" value="FOUR HELIX BUNDLE PROTEIN"/>
    <property type="match status" value="1"/>
</dbReference>
<organism evidence="1 2">
    <name type="scientific">Candidatus Sherwoodlollariibacterium unditelluris</name>
    <dbReference type="NCBI Taxonomy" id="1974757"/>
    <lineage>
        <taxon>Bacteria</taxon>
        <taxon>Pseudomonadati</taxon>
        <taxon>Candidatus Omnitrophota</taxon>
        <taxon>Candidatus Sherwoodlollariibacterium</taxon>
    </lineage>
</organism>
<dbReference type="AlphaFoldDB" id="A0A2G9YL53"/>
<name>A0A2G9YL53_9BACT</name>
<dbReference type="InterPro" id="IPR036583">
    <property type="entry name" value="23S_rRNA_IVS_sf"/>
</dbReference>
<dbReference type="Pfam" id="PF05635">
    <property type="entry name" value="23S_rRNA_IVP"/>
    <property type="match status" value="1"/>
</dbReference>
<dbReference type="Proteomes" id="UP000231292">
    <property type="component" value="Unassembled WGS sequence"/>
</dbReference>
<dbReference type="EMBL" id="PCRK01000003">
    <property type="protein sequence ID" value="PIP19966.1"/>
    <property type="molecule type" value="Genomic_DNA"/>
</dbReference>
<reference evidence="1 2" key="1">
    <citation type="submission" date="2017-09" db="EMBL/GenBank/DDBJ databases">
        <title>Depth-based differentiation of microbial function through sediment-hosted aquifers and enrichment of novel symbionts in the deep terrestrial subsurface.</title>
        <authorList>
            <person name="Probst A.J."/>
            <person name="Ladd B."/>
            <person name="Jarett J.K."/>
            <person name="Geller-Mcgrath D.E."/>
            <person name="Sieber C.M."/>
            <person name="Emerson J.B."/>
            <person name="Anantharaman K."/>
            <person name="Thomas B.C."/>
            <person name="Malmstrom R."/>
            <person name="Stieglmeier M."/>
            <person name="Klingl A."/>
            <person name="Woyke T."/>
            <person name="Ryan C.M."/>
            <person name="Banfield J.F."/>
        </authorList>
    </citation>
    <scope>NUCLEOTIDE SEQUENCE [LARGE SCALE GENOMIC DNA]</scope>
    <source>
        <strain evidence="1">CG23_combo_of_CG06-09_8_20_14_all_41_10</strain>
    </source>
</reference>
<dbReference type="CDD" id="cd16377">
    <property type="entry name" value="23S_rRNA_IVP_like"/>
    <property type="match status" value="1"/>
</dbReference>